<feature type="transmembrane region" description="Helical" evidence="1">
    <location>
        <begin position="105"/>
        <end position="122"/>
    </location>
</feature>
<name>A0ABW5XBV3_9MICO</name>
<sequence length="165" mass="17440">MKKTEMTSNMAVRVSTFSGVFTAMCLSMAAYATTHPYMFQFVIPLASGVVATVVGALFGRELCWFMSRSMIGMAAVTLVLIPLGFGPFQATVVGMLVIVFSTRDFTLVSVLLVAIAFFPDYVVAAEASSARTSLGVACSVVLFAIIAVSAFNLGARGAPQQVVRS</sequence>
<feature type="transmembrane region" description="Helical" evidence="1">
    <location>
        <begin position="37"/>
        <end position="59"/>
    </location>
</feature>
<keyword evidence="1" id="KW-1133">Transmembrane helix</keyword>
<feature type="transmembrane region" description="Helical" evidence="1">
    <location>
        <begin position="71"/>
        <end position="99"/>
    </location>
</feature>
<reference evidence="3" key="1">
    <citation type="journal article" date="2019" name="Int. J. Syst. Evol. Microbiol.">
        <title>The Global Catalogue of Microorganisms (GCM) 10K type strain sequencing project: providing services to taxonomists for standard genome sequencing and annotation.</title>
        <authorList>
            <consortium name="The Broad Institute Genomics Platform"/>
            <consortium name="The Broad Institute Genome Sequencing Center for Infectious Disease"/>
            <person name="Wu L."/>
            <person name="Ma J."/>
        </authorList>
    </citation>
    <scope>NUCLEOTIDE SEQUENCE [LARGE SCALE GENOMIC DNA]</scope>
    <source>
        <strain evidence="3">KCTC 33576</strain>
    </source>
</reference>
<feature type="transmembrane region" description="Helical" evidence="1">
    <location>
        <begin position="12"/>
        <end position="31"/>
    </location>
</feature>
<evidence type="ECO:0000313" key="2">
    <source>
        <dbReference type="EMBL" id="MFD2839005.1"/>
    </source>
</evidence>
<dbReference type="Proteomes" id="UP001597391">
    <property type="component" value="Unassembled WGS sequence"/>
</dbReference>
<organism evidence="2 3">
    <name type="scientific">Populibacterium corticicola</name>
    <dbReference type="NCBI Taxonomy" id="1812826"/>
    <lineage>
        <taxon>Bacteria</taxon>
        <taxon>Bacillati</taxon>
        <taxon>Actinomycetota</taxon>
        <taxon>Actinomycetes</taxon>
        <taxon>Micrococcales</taxon>
        <taxon>Jonesiaceae</taxon>
        <taxon>Populibacterium</taxon>
    </lineage>
</organism>
<comment type="caution">
    <text evidence="2">The sequence shown here is derived from an EMBL/GenBank/DDBJ whole genome shotgun (WGS) entry which is preliminary data.</text>
</comment>
<feature type="transmembrane region" description="Helical" evidence="1">
    <location>
        <begin position="134"/>
        <end position="155"/>
    </location>
</feature>
<keyword evidence="1" id="KW-0472">Membrane</keyword>
<evidence type="ECO:0000256" key="1">
    <source>
        <dbReference type="SAM" id="Phobius"/>
    </source>
</evidence>
<gene>
    <name evidence="2" type="ORF">ACFSYH_00255</name>
</gene>
<accession>A0ABW5XBV3</accession>
<dbReference type="RefSeq" id="WP_377464404.1">
    <property type="nucleotide sequence ID" value="NZ_JBHUOP010000001.1"/>
</dbReference>
<keyword evidence="3" id="KW-1185">Reference proteome</keyword>
<keyword evidence="1" id="KW-0812">Transmembrane</keyword>
<proteinExistence type="predicted"/>
<dbReference type="EMBL" id="JBHUOP010000001">
    <property type="protein sequence ID" value="MFD2839005.1"/>
    <property type="molecule type" value="Genomic_DNA"/>
</dbReference>
<evidence type="ECO:0000313" key="3">
    <source>
        <dbReference type="Proteomes" id="UP001597391"/>
    </source>
</evidence>
<evidence type="ECO:0008006" key="4">
    <source>
        <dbReference type="Google" id="ProtNLM"/>
    </source>
</evidence>
<protein>
    <recommendedName>
        <fullName evidence="4">FUSC family protein</fullName>
    </recommendedName>
</protein>